<accession>A0A084UEI8</accession>
<gene>
    <name evidence="2" type="ORF">EL18_02422</name>
</gene>
<proteinExistence type="predicted"/>
<dbReference type="STRING" id="472175.EL18_02422"/>
<evidence type="ECO:0000313" key="2">
    <source>
        <dbReference type="EMBL" id="KFB11374.1"/>
    </source>
</evidence>
<dbReference type="EMBL" id="JMQM01000001">
    <property type="protein sequence ID" value="KFB11374.1"/>
    <property type="molecule type" value="Genomic_DNA"/>
</dbReference>
<name>A0A084UEI8_9HYPH</name>
<sequence>MRKFSIILLTLAGVGTLATGAHAWDQTASKLKDQCLSSSTVRNAIHNPRIWVDTRGSQNFSYAIVGGDSKHSRDEIGFICIYDKAREKMEISGEVHEDDLDRIF</sequence>
<evidence type="ECO:0000313" key="3">
    <source>
        <dbReference type="Proteomes" id="UP000053675"/>
    </source>
</evidence>
<dbReference type="AlphaFoldDB" id="A0A084UEI8"/>
<keyword evidence="1" id="KW-0732">Signal</keyword>
<dbReference type="PATRIC" id="fig|472175.3.peg.2414"/>
<dbReference type="OrthoDB" id="7776561at2"/>
<keyword evidence="3" id="KW-1185">Reference proteome</keyword>
<protein>
    <submittedName>
        <fullName evidence="2">Uncharacterized protein</fullName>
    </submittedName>
</protein>
<comment type="caution">
    <text evidence="2">The sequence shown here is derived from an EMBL/GenBank/DDBJ whole genome shotgun (WGS) entry which is preliminary data.</text>
</comment>
<dbReference type="RefSeq" id="WP_036483260.1">
    <property type="nucleotide sequence ID" value="NZ_JMQM01000001.1"/>
</dbReference>
<feature type="chain" id="PRO_5001783446" evidence="1">
    <location>
        <begin position="24"/>
        <end position="104"/>
    </location>
</feature>
<dbReference type="Proteomes" id="UP000053675">
    <property type="component" value="Unassembled WGS sequence"/>
</dbReference>
<organism evidence="2 3">
    <name type="scientific">Nitratireductor basaltis</name>
    <dbReference type="NCBI Taxonomy" id="472175"/>
    <lineage>
        <taxon>Bacteria</taxon>
        <taxon>Pseudomonadati</taxon>
        <taxon>Pseudomonadota</taxon>
        <taxon>Alphaproteobacteria</taxon>
        <taxon>Hyphomicrobiales</taxon>
        <taxon>Phyllobacteriaceae</taxon>
        <taxon>Nitratireductor</taxon>
    </lineage>
</organism>
<reference evidence="2 3" key="1">
    <citation type="submission" date="2014-05" db="EMBL/GenBank/DDBJ databases">
        <title>Draft Genome Sequence of Nitratireductor basaltis Strain UMTGB225, A Marine Bacterium Isolated from Green Barrel Tunicate.</title>
        <authorList>
            <person name="Gan H.Y."/>
        </authorList>
    </citation>
    <scope>NUCLEOTIDE SEQUENCE [LARGE SCALE GENOMIC DNA]</scope>
    <source>
        <strain evidence="2 3">UMTGB225</strain>
    </source>
</reference>
<feature type="signal peptide" evidence="1">
    <location>
        <begin position="1"/>
        <end position="23"/>
    </location>
</feature>
<evidence type="ECO:0000256" key="1">
    <source>
        <dbReference type="SAM" id="SignalP"/>
    </source>
</evidence>